<dbReference type="RefSeq" id="WP_382400678.1">
    <property type="nucleotide sequence ID" value="NZ_JBHSWH010000001.1"/>
</dbReference>
<evidence type="ECO:0000313" key="7">
    <source>
        <dbReference type="EMBL" id="MFC6705493.1"/>
    </source>
</evidence>
<keyword evidence="3 6" id="KW-0812">Transmembrane</keyword>
<name>A0ABW2AF20_9MICO</name>
<dbReference type="PANTHER" id="PTHR32196:SF72">
    <property type="entry name" value="RIBOSE IMPORT PERMEASE PROTEIN RBSC"/>
    <property type="match status" value="1"/>
</dbReference>
<proteinExistence type="predicted"/>
<organism evidence="7 8">
    <name type="scientific">Flexivirga alba</name>
    <dbReference type="NCBI Taxonomy" id="702742"/>
    <lineage>
        <taxon>Bacteria</taxon>
        <taxon>Bacillati</taxon>
        <taxon>Actinomycetota</taxon>
        <taxon>Actinomycetes</taxon>
        <taxon>Micrococcales</taxon>
        <taxon>Dermacoccaceae</taxon>
        <taxon>Flexivirga</taxon>
    </lineage>
</organism>
<gene>
    <name evidence="7" type="ORF">ACFQDH_09485</name>
</gene>
<dbReference type="Proteomes" id="UP001596298">
    <property type="component" value="Unassembled WGS sequence"/>
</dbReference>
<evidence type="ECO:0000256" key="1">
    <source>
        <dbReference type="ARBA" id="ARBA00004651"/>
    </source>
</evidence>
<comment type="subcellular location">
    <subcellularLocation>
        <location evidence="1">Cell membrane</location>
        <topology evidence="1">Multi-pass membrane protein</topology>
    </subcellularLocation>
</comment>
<evidence type="ECO:0000256" key="3">
    <source>
        <dbReference type="ARBA" id="ARBA00022692"/>
    </source>
</evidence>
<comment type="caution">
    <text evidence="7">The sequence shown here is derived from an EMBL/GenBank/DDBJ whole genome shotgun (WGS) entry which is preliminary data.</text>
</comment>
<feature type="transmembrane region" description="Helical" evidence="6">
    <location>
        <begin position="24"/>
        <end position="43"/>
    </location>
</feature>
<protein>
    <submittedName>
        <fullName evidence="7">ABC transporter permease</fullName>
    </submittedName>
</protein>
<feature type="transmembrane region" description="Helical" evidence="6">
    <location>
        <begin position="134"/>
        <end position="157"/>
    </location>
</feature>
<reference evidence="8" key="1">
    <citation type="journal article" date="2019" name="Int. J. Syst. Evol. Microbiol.">
        <title>The Global Catalogue of Microorganisms (GCM) 10K type strain sequencing project: providing services to taxonomists for standard genome sequencing and annotation.</title>
        <authorList>
            <consortium name="The Broad Institute Genomics Platform"/>
            <consortium name="The Broad Institute Genome Sequencing Center for Infectious Disease"/>
            <person name="Wu L."/>
            <person name="Ma J."/>
        </authorList>
    </citation>
    <scope>NUCLEOTIDE SEQUENCE [LARGE SCALE GENOMIC DNA]</scope>
    <source>
        <strain evidence="8">CCUG 58127</strain>
    </source>
</reference>
<feature type="transmembrane region" description="Helical" evidence="6">
    <location>
        <begin position="224"/>
        <end position="242"/>
    </location>
</feature>
<keyword evidence="8" id="KW-1185">Reference proteome</keyword>
<keyword evidence="5 6" id="KW-0472">Membrane</keyword>
<evidence type="ECO:0000256" key="6">
    <source>
        <dbReference type="SAM" id="Phobius"/>
    </source>
</evidence>
<dbReference type="EMBL" id="JBHSWH010000001">
    <property type="protein sequence ID" value="MFC6705493.1"/>
    <property type="molecule type" value="Genomic_DNA"/>
</dbReference>
<sequence>MTAQTAATPVEEISRPRRNVGETIARYAAPIALVALFIIFFIATPKFLTSSNMTALFVSAAILVVLSMGQQLVITVAGIDLSVGSNLPWAATVLAWTSSHGWGTPAAIVAGILAGTIVGVVNGVLVARLKMADFIVTLGSLSVVSGLTLLLTSGNQIPVSSGFLQGLALNGIGPIRWFWLVGVIVALITAFVLFWTRTGTYLLSAGGNLDAARDVGIPVNRVRLLAYAGSGLACGVAGVLFVSNNGGSDPSMQTNLLLSSIAAVVLGGSSLSGGRASVLGAAAGAVLLQTLLNGFTLLDISQYYQPIAVGVVVLGAAFISRFQR</sequence>
<dbReference type="Pfam" id="PF02653">
    <property type="entry name" value="BPD_transp_2"/>
    <property type="match status" value="1"/>
</dbReference>
<keyword evidence="2" id="KW-1003">Cell membrane</keyword>
<feature type="transmembrane region" description="Helical" evidence="6">
    <location>
        <begin position="106"/>
        <end position="127"/>
    </location>
</feature>
<evidence type="ECO:0000256" key="5">
    <source>
        <dbReference type="ARBA" id="ARBA00023136"/>
    </source>
</evidence>
<feature type="transmembrane region" description="Helical" evidence="6">
    <location>
        <begin position="278"/>
        <end position="297"/>
    </location>
</feature>
<evidence type="ECO:0000256" key="4">
    <source>
        <dbReference type="ARBA" id="ARBA00022989"/>
    </source>
</evidence>
<accession>A0ABW2AF20</accession>
<feature type="transmembrane region" description="Helical" evidence="6">
    <location>
        <begin position="55"/>
        <end position="79"/>
    </location>
</feature>
<feature type="transmembrane region" description="Helical" evidence="6">
    <location>
        <begin position="177"/>
        <end position="195"/>
    </location>
</feature>
<feature type="transmembrane region" description="Helical" evidence="6">
    <location>
        <begin position="254"/>
        <end position="271"/>
    </location>
</feature>
<dbReference type="CDD" id="cd06579">
    <property type="entry name" value="TM_PBP1_transp_AraH_like"/>
    <property type="match status" value="1"/>
</dbReference>
<keyword evidence="4 6" id="KW-1133">Transmembrane helix</keyword>
<evidence type="ECO:0000256" key="2">
    <source>
        <dbReference type="ARBA" id="ARBA00022475"/>
    </source>
</evidence>
<feature type="transmembrane region" description="Helical" evidence="6">
    <location>
        <begin position="303"/>
        <end position="322"/>
    </location>
</feature>
<dbReference type="PANTHER" id="PTHR32196">
    <property type="entry name" value="ABC TRANSPORTER PERMEASE PROTEIN YPHD-RELATED-RELATED"/>
    <property type="match status" value="1"/>
</dbReference>
<evidence type="ECO:0000313" key="8">
    <source>
        <dbReference type="Proteomes" id="UP001596298"/>
    </source>
</evidence>
<dbReference type="InterPro" id="IPR001851">
    <property type="entry name" value="ABC_transp_permease"/>
</dbReference>